<dbReference type="EC" id="6.3.2.2" evidence="5"/>
<dbReference type="AlphaFoldDB" id="A0A4Q4Z237"/>
<organism evidence="6 7">
    <name type="scientific">Nocardioides guangzhouensis</name>
    <dbReference type="NCBI Taxonomy" id="2497878"/>
    <lineage>
        <taxon>Bacteria</taxon>
        <taxon>Bacillati</taxon>
        <taxon>Actinomycetota</taxon>
        <taxon>Actinomycetes</taxon>
        <taxon>Propionibacteriales</taxon>
        <taxon>Nocardioidaceae</taxon>
        <taxon>Nocardioides</taxon>
    </lineage>
</organism>
<evidence type="ECO:0000256" key="5">
    <source>
        <dbReference type="HAMAP-Rule" id="MF_01609"/>
    </source>
</evidence>
<dbReference type="PANTHER" id="PTHR36510">
    <property type="entry name" value="GLUTAMATE--CYSTEINE LIGASE 2-RELATED"/>
    <property type="match status" value="1"/>
</dbReference>
<comment type="caution">
    <text evidence="6">The sequence shown here is derived from an EMBL/GenBank/DDBJ whole genome shotgun (WGS) entry which is preliminary data.</text>
</comment>
<dbReference type="Proteomes" id="UP000295198">
    <property type="component" value="Unassembled WGS sequence"/>
</dbReference>
<dbReference type="GO" id="GO:0005524">
    <property type="term" value="F:ATP binding"/>
    <property type="evidence" value="ECO:0007669"/>
    <property type="project" value="UniProtKB-KW"/>
</dbReference>
<keyword evidence="2 5" id="KW-0547">Nucleotide-binding</keyword>
<dbReference type="PANTHER" id="PTHR36510:SF1">
    <property type="entry name" value="GLUTAMATE--CYSTEINE LIGASE 2-RELATED"/>
    <property type="match status" value="1"/>
</dbReference>
<dbReference type="RefSeq" id="WP_134720894.1">
    <property type="nucleotide sequence ID" value="NZ_SDKM01000064.1"/>
</dbReference>
<protein>
    <recommendedName>
        <fullName evidence="5">Putative glutamate--cysteine ligase 2</fullName>
        <ecNumber evidence="5">6.3.2.2</ecNumber>
    </recommendedName>
    <alternativeName>
        <fullName evidence="5">Gamma-glutamylcysteine synthetase 2</fullName>
        <shortName evidence="5">GCS 2</shortName>
        <shortName evidence="5">Gamma-GCS 2</shortName>
    </alternativeName>
</protein>
<evidence type="ECO:0000256" key="2">
    <source>
        <dbReference type="ARBA" id="ARBA00022741"/>
    </source>
</evidence>
<evidence type="ECO:0000313" key="7">
    <source>
        <dbReference type="Proteomes" id="UP000295198"/>
    </source>
</evidence>
<accession>A0A4Q4Z237</accession>
<reference evidence="6 7" key="1">
    <citation type="submission" date="2019-01" db="EMBL/GenBank/DDBJ databases">
        <title>Nocardioides guangzhouensis sp. nov., an actinobacterium isolated from soil.</title>
        <authorList>
            <person name="Fu Y."/>
            <person name="Cai Y."/>
            <person name="Lin Z."/>
            <person name="Chen P."/>
        </authorList>
    </citation>
    <scope>NUCLEOTIDE SEQUENCE [LARGE SCALE GENOMIC DNA]</scope>
    <source>
        <strain evidence="6 7">130</strain>
    </source>
</reference>
<evidence type="ECO:0000256" key="4">
    <source>
        <dbReference type="ARBA" id="ARBA00048819"/>
    </source>
</evidence>
<sequence>MSVRRVGIEEEFLLVDADTGSPVPVAREVLARCTDQDPATGPVVKPEFFLAQVEVNSRPHRALAEAGAELAETRSRIASVAADAGALLLAVPLPPFPDGPTGAGTLCSPGDRYERIRTQYGAVADSSLMCAMHVHVEVADDEEAVGIVNRVRPWVPLLVALSANSPYWRGADTGYASWRSRLWNAWPTSGPTEVFADASEYHRLTRQVVAAGSALDIALVNFDVRISSRYPTVEFRVADVCTDLRDALVVAALTRAAVEHASRAHDVGVPLVGWRTEALRSASWRAARFGLTDRLLCPMTAEPVPAAAAVDTMLATLHDELADAGDLDLVLTALKTGTATAGAQVQRQVFADAGPAGLLADLARRSAGTGSYPSR</sequence>
<keyword evidence="3 5" id="KW-0067">ATP-binding</keyword>
<dbReference type="InterPro" id="IPR014746">
    <property type="entry name" value="Gln_synth/guanido_kin_cat_dom"/>
</dbReference>
<name>A0A4Q4Z237_9ACTN</name>
<keyword evidence="1 5" id="KW-0436">Ligase</keyword>
<evidence type="ECO:0000256" key="3">
    <source>
        <dbReference type="ARBA" id="ARBA00022840"/>
    </source>
</evidence>
<dbReference type="HAMAP" id="MF_01609">
    <property type="entry name" value="Glu_cys_ligase_2"/>
    <property type="match status" value="1"/>
</dbReference>
<gene>
    <name evidence="6" type="ORF">EKO23_23370</name>
</gene>
<evidence type="ECO:0000313" key="6">
    <source>
        <dbReference type="EMBL" id="RYP81582.1"/>
    </source>
</evidence>
<dbReference type="NCBIfam" id="NF010041">
    <property type="entry name" value="PRK13517.1-1"/>
    <property type="match status" value="1"/>
</dbReference>
<dbReference type="InterPro" id="IPR011793">
    <property type="entry name" value="YbdK"/>
</dbReference>
<dbReference type="GO" id="GO:0004357">
    <property type="term" value="F:glutamate-cysteine ligase activity"/>
    <property type="evidence" value="ECO:0007669"/>
    <property type="project" value="UniProtKB-EC"/>
</dbReference>
<dbReference type="Gene3D" id="3.30.590.20">
    <property type="match status" value="1"/>
</dbReference>
<proteinExistence type="inferred from homology"/>
<dbReference type="GO" id="GO:0042398">
    <property type="term" value="P:modified amino acid biosynthetic process"/>
    <property type="evidence" value="ECO:0007669"/>
    <property type="project" value="InterPro"/>
</dbReference>
<comment type="catalytic activity">
    <reaction evidence="4 5">
        <text>L-cysteine + L-glutamate + ATP = gamma-L-glutamyl-L-cysteine + ADP + phosphate + H(+)</text>
        <dbReference type="Rhea" id="RHEA:13285"/>
        <dbReference type="ChEBI" id="CHEBI:15378"/>
        <dbReference type="ChEBI" id="CHEBI:29985"/>
        <dbReference type="ChEBI" id="CHEBI:30616"/>
        <dbReference type="ChEBI" id="CHEBI:35235"/>
        <dbReference type="ChEBI" id="CHEBI:43474"/>
        <dbReference type="ChEBI" id="CHEBI:58173"/>
        <dbReference type="ChEBI" id="CHEBI:456216"/>
        <dbReference type="EC" id="6.3.2.2"/>
    </reaction>
</comment>
<dbReference type="SUPFAM" id="SSF55931">
    <property type="entry name" value="Glutamine synthetase/guanido kinase"/>
    <property type="match status" value="1"/>
</dbReference>
<dbReference type="InterPro" id="IPR006336">
    <property type="entry name" value="GCS2"/>
</dbReference>
<dbReference type="NCBIfam" id="TIGR02050">
    <property type="entry name" value="gshA_cyan_rel"/>
    <property type="match status" value="1"/>
</dbReference>
<dbReference type="Pfam" id="PF04107">
    <property type="entry name" value="GCS2"/>
    <property type="match status" value="1"/>
</dbReference>
<keyword evidence="7" id="KW-1185">Reference proteome</keyword>
<dbReference type="OrthoDB" id="9803842at2"/>
<evidence type="ECO:0000256" key="1">
    <source>
        <dbReference type="ARBA" id="ARBA00022598"/>
    </source>
</evidence>
<comment type="similarity">
    <text evidence="5">Belongs to the glutamate--cysteine ligase type 2 family. YbdK subfamily.</text>
</comment>
<dbReference type="InterPro" id="IPR050141">
    <property type="entry name" value="GCL_type2/YbdK_subfam"/>
</dbReference>
<dbReference type="EMBL" id="SDKM01000064">
    <property type="protein sequence ID" value="RYP81582.1"/>
    <property type="molecule type" value="Genomic_DNA"/>
</dbReference>
<comment type="function">
    <text evidence="5">ATP-dependent carboxylate-amine ligase which exhibits weak glutamate--cysteine ligase activity.</text>
</comment>